<feature type="region of interest" description="Disordered" evidence="4">
    <location>
        <begin position="1"/>
        <end position="38"/>
    </location>
</feature>
<dbReference type="GO" id="GO:0006188">
    <property type="term" value="P:IMP biosynthetic process"/>
    <property type="evidence" value="ECO:0007669"/>
    <property type="project" value="InterPro"/>
</dbReference>
<dbReference type="InterPro" id="IPR022761">
    <property type="entry name" value="Fumarate_lyase_N"/>
</dbReference>
<dbReference type="Gene3D" id="1.10.40.30">
    <property type="entry name" value="Fumarase/aspartase (C-terminal domain)"/>
    <property type="match status" value="1"/>
</dbReference>
<dbReference type="Pfam" id="PF01808">
    <property type="entry name" value="AICARFT_IMPCHas"/>
    <property type="match status" value="1"/>
</dbReference>
<feature type="domain" description="Fumarate lyase N-terminal" evidence="5">
    <location>
        <begin position="42"/>
        <end position="332"/>
    </location>
</feature>
<dbReference type="EMBL" id="MN739435">
    <property type="protein sequence ID" value="QHT04577.1"/>
    <property type="molecule type" value="Genomic_DNA"/>
</dbReference>
<organism evidence="7">
    <name type="scientific">viral metagenome</name>
    <dbReference type="NCBI Taxonomy" id="1070528"/>
    <lineage>
        <taxon>unclassified sequences</taxon>
        <taxon>metagenomes</taxon>
        <taxon>organismal metagenomes</taxon>
    </lineage>
</organism>
<reference evidence="7" key="1">
    <citation type="journal article" date="2020" name="Nature">
        <title>Giant virus diversity and host interactions through global metagenomics.</title>
        <authorList>
            <person name="Schulz F."/>
            <person name="Roux S."/>
            <person name="Paez-Espino D."/>
            <person name="Jungbluth S."/>
            <person name="Walsh D.A."/>
            <person name="Denef V.J."/>
            <person name="McMahon K.D."/>
            <person name="Konstantinidis K.T."/>
            <person name="Eloe-Fadrosh E.A."/>
            <person name="Kyrpides N.C."/>
            <person name="Woyke T."/>
        </authorList>
    </citation>
    <scope>NUCLEOTIDE SEQUENCE</scope>
    <source>
        <strain evidence="7">GVMAG-M-3300021343-4</strain>
    </source>
</reference>
<dbReference type="InterPro" id="IPR000362">
    <property type="entry name" value="Fumarate_lyase_fam"/>
</dbReference>
<evidence type="ECO:0008006" key="8">
    <source>
        <dbReference type="Google" id="ProtNLM"/>
    </source>
</evidence>
<dbReference type="Pfam" id="PF00206">
    <property type="entry name" value="Lyase_1"/>
    <property type="match status" value="1"/>
</dbReference>
<evidence type="ECO:0000256" key="1">
    <source>
        <dbReference type="ARBA" id="ARBA00004706"/>
    </source>
</evidence>
<dbReference type="InterPro" id="IPR024050">
    <property type="entry name" value="AICAR_Tfase_insert_dom_sf"/>
</dbReference>
<comment type="pathway">
    <text evidence="2">Purine metabolism; AMP biosynthesis via de novo pathway; AMP from IMP: step 2/2.</text>
</comment>
<dbReference type="GO" id="GO:0004018">
    <property type="term" value="F:N6-(1,2-dicarboxyethyl)AMP AMP-lyase (fumarate-forming) activity"/>
    <property type="evidence" value="ECO:0007669"/>
    <property type="project" value="InterPro"/>
</dbReference>
<dbReference type="AlphaFoldDB" id="A0A6C0CK43"/>
<dbReference type="Pfam" id="PF08328">
    <property type="entry name" value="ASL_C"/>
    <property type="match status" value="1"/>
</dbReference>
<evidence type="ECO:0000256" key="4">
    <source>
        <dbReference type="SAM" id="MobiDB-lite"/>
    </source>
</evidence>
<protein>
    <recommendedName>
        <fullName evidence="8">Adenylosuccinate lyase</fullName>
    </recommendedName>
</protein>
<name>A0A6C0CK43_9ZZZZ</name>
<dbReference type="GO" id="GO:0003937">
    <property type="term" value="F:IMP cyclohydrolase activity"/>
    <property type="evidence" value="ECO:0007669"/>
    <property type="project" value="InterPro"/>
</dbReference>
<dbReference type="InterPro" id="IPR024051">
    <property type="entry name" value="AICAR_Tfase_dup_dom_sf"/>
</dbReference>
<sequence length="853" mass="96309">MTGANSANSSNYFDSTNSSNSSNYLDSTNSSNSSNLCPHDSRYKSKTDVLRPYFSESAFIQQRALIELEYYAMMSETIRGVKIDTQKLKSSVACDEFVKKVKEREKETNHDVKAIEYVLKDLILDTPGIGDENTELIHFGLTSQDVNSLANSTSIYRALGDVTLPDISRVLYGLRPLVESEQEMLAHTHGQTASPTTLGKEMAVYYHRIDQELSRLKFERGEITAKFGGAVGNMNVHYALFPKVDWMKCMDEFVGLYNVKRNHYTTQIDTYDSYARVFDSLSRMANIFINMCQDIWTYISKNYLKLAVIESEVGSSTMSHKVNPIDFENAEGNFMLACNNLQFLKNKLQKSRMQRDLTDSTVLRNLGTVFGWFKIGCESLVKGLDKIEPNVEVLRRELDAHYEVMSEFSQSYLRLENRPGYEILKLSTRGKFTISKKEYEEMLAEYLPDVPFKTTAEYIGNAKALANKVLNSPPNMDIIRKYSFQHPLKYGCNPDQTPSAIYSISDADLPYRIINGHPGYINLLDALNSWQLVSTVIKYLGDRYVAAASFKHVSPAGAAVCLKTGENATAEAYTMARDSDPMSSFGDFIAIHGLVDKACAERIKPEVSDGIIALEYTEDALEILKQKKKGRFIILEATKELPDYRDEFKEVYGVGFRQPPPYISGDFTLPSDMTESQRTDAVLANVTAKYTQSNSVVYAKDGQIIGVGAGQQSRIDCTRLAGKKAEMWWLRNSLNYSDILEFKPSTKRQTKVNETIRYILTEDDPLSGWEENFIKQPTPFEKNEQHRVLESMDGVTVASDGFLPFRDNIDEMAKYGVTTLIQPGGSVSDDIVKDACQSYNIRMICTGTRLFHH</sequence>
<dbReference type="Gene3D" id="1.10.287.440">
    <property type="match status" value="1"/>
</dbReference>
<dbReference type="Gene3D" id="3.40.140.20">
    <property type="match status" value="2"/>
</dbReference>
<dbReference type="InterPro" id="IPR024083">
    <property type="entry name" value="Fumarase/histidase_N"/>
</dbReference>
<dbReference type="PRINTS" id="PR00149">
    <property type="entry name" value="FUMRATELYASE"/>
</dbReference>
<evidence type="ECO:0000313" key="7">
    <source>
        <dbReference type="EMBL" id="QHT04577.1"/>
    </source>
</evidence>
<feature type="compositionally biased region" description="Low complexity" evidence="4">
    <location>
        <begin position="8"/>
        <end position="36"/>
    </location>
</feature>
<dbReference type="InterPro" id="IPR016193">
    <property type="entry name" value="Cytidine_deaminase-like"/>
</dbReference>
<evidence type="ECO:0000259" key="6">
    <source>
        <dbReference type="Pfam" id="PF08328"/>
    </source>
</evidence>
<dbReference type="PANTHER" id="PTHR43411:SF1">
    <property type="entry name" value="ADENYLOSUCCINATE LYASE"/>
    <property type="match status" value="1"/>
</dbReference>
<dbReference type="InterPro" id="IPR047136">
    <property type="entry name" value="PurB_bact"/>
</dbReference>
<keyword evidence="3" id="KW-0658">Purine biosynthesis</keyword>
<dbReference type="SMART" id="SM00798">
    <property type="entry name" value="AICARFT_IMPCHas"/>
    <property type="match status" value="1"/>
</dbReference>
<evidence type="ECO:0000256" key="3">
    <source>
        <dbReference type="ARBA" id="ARBA00022755"/>
    </source>
</evidence>
<evidence type="ECO:0000259" key="5">
    <source>
        <dbReference type="Pfam" id="PF00206"/>
    </source>
</evidence>
<dbReference type="SUPFAM" id="SSF48557">
    <property type="entry name" value="L-aspartase-like"/>
    <property type="match status" value="1"/>
</dbReference>
<evidence type="ECO:0000256" key="2">
    <source>
        <dbReference type="ARBA" id="ARBA00004734"/>
    </source>
</evidence>
<dbReference type="InterPro" id="IPR013539">
    <property type="entry name" value="PurB_C"/>
</dbReference>
<dbReference type="PROSITE" id="PS00163">
    <property type="entry name" value="FUMARATE_LYASES"/>
    <property type="match status" value="1"/>
</dbReference>
<dbReference type="SUPFAM" id="SSF53927">
    <property type="entry name" value="Cytidine deaminase-like"/>
    <property type="match status" value="1"/>
</dbReference>
<dbReference type="Gene3D" id="1.20.200.10">
    <property type="entry name" value="Fumarase/aspartase (Central domain)"/>
    <property type="match status" value="1"/>
</dbReference>
<dbReference type="InterPro" id="IPR020557">
    <property type="entry name" value="Fumarate_lyase_CS"/>
</dbReference>
<dbReference type="InterPro" id="IPR008948">
    <property type="entry name" value="L-Aspartase-like"/>
</dbReference>
<comment type="pathway">
    <text evidence="1">Purine metabolism; IMP biosynthesis via de novo pathway; 5-amino-1-(5-phospho-D-ribosyl)imidazole-4-carboxamide from 5-amino-1-(5-phospho-D-ribosyl)imidazole-4-carboxylate: step 2/2.</text>
</comment>
<proteinExistence type="predicted"/>
<feature type="domain" description="Adenylosuccinate lyase PurB C-terminal" evidence="6">
    <location>
        <begin position="351"/>
        <end position="445"/>
    </location>
</feature>
<dbReference type="PANTHER" id="PTHR43411">
    <property type="entry name" value="ADENYLOSUCCINATE LYASE"/>
    <property type="match status" value="1"/>
</dbReference>
<dbReference type="InterPro" id="IPR002695">
    <property type="entry name" value="PurH-like"/>
</dbReference>
<dbReference type="GO" id="GO:0004643">
    <property type="term" value="F:phosphoribosylaminoimidazolecarboxamide formyltransferase activity"/>
    <property type="evidence" value="ECO:0007669"/>
    <property type="project" value="InterPro"/>
</dbReference>
<accession>A0A6C0CK43</accession>
<dbReference type="Gene3D" id="1.10.275.10">
    <property type="entry name" value="Fumarase/aspartase (N-terminal domain)"/>
    <property type="match status" value="1"/>
</dbReference>